<dbReference type="Gene3D" id="1.20.1250.20">
    <property type="entry name" value="MFS general substrate transporter like domains"/>
    <property type="match status" value="2"/>
</dbReference>
<dbReference type="InterPro" id="IPR011701">
    <property type="entry name" value="MFS"/>
</dbReference>
<keyword evidence="3 5" id="KW-1133">Transmembrane helix</keyword>
<dbReference type="KEGG" id="mpi:Mpet_1135"/>
<evidence type="ECO:0000313" key="7">
    <source>
        <dbReference type="EMBL" id="ADN35901.1"/>
    </source>
</evidence>
<gene>
    <name evidence="7" type="ordered locus">Mpet_1135</name>
</gene>
<feature type="transmembrane region" description="Helical" evidence="5">
    <location>
        <begin position="310"/>
        <end position="333"/>
    </location>
</feature>
<evidence type="ECO:0000256" key="1">
    <source>
        <dbReference type="ARBA" id="ARBA00004141"/>
    </source>
</evidence>
<dbReference type="eggNOG" id="arCOG00130">
    <property type="taxonomic scope" value="Archaea"/>
</dbReference>
<feature type="transmembrane region" description="Helical" evidence="5">
    <location>
        <begin position="225"/>
        <end position="245"/>
    </location>
</feature>
<comment type="subcellular location">
    <subcellularLocation>
        <location evidence="1">Membrane</location>
        <topology evidence="1">Multi-pass membrane protein</topology>
    </subcellularLocation>
</comment>
<dbReference type="CDD" id="cd17325">
    <property type="entry name" value="MFS_MdtG_SLC18_like"/>
    <property type="match status" value="1"/>
</dbReference>
<dbReference type="GO" id="GO:0022857">
    <property type="term" value="F:transmembrane transporter activity"/>
    <property type="evidence" value="ECO:0007669"/>
    <property type="project" value="InterPro"/>
</dbReference>
<evidence type="ECO:0000256" key="4">
    <source>
        <dbReference type="ARBA" id="ARBA00023136"/>
    </source>
</evidence>
<feature type="transmembrane region" description="Helical" evidence="5">
    <location>
        <begin position="372"/>
        <end position="392"/>
    </location>
</feature>
<keyword evidence="4 5" id="KW-0472">Membrane</keyword>
<feature type="transmembrane region" description="Helical" evidence="5">
    <location>
        <begin position="49"/>
        <end position="67"/>
    </location>
</feature>
<feature type="transmembrane region" description="Helical" evidence="5">
    <location>
        <begin position="145"/>
        <end position="167"/>
    </location>
</feature>
<dbReference type="InterPro" id="IPR005829">
    <property type="entry name" value="Sugar_transporter_CS"/>
</dbReference>
<evidence type="ECO:0000256" key="2">
    <source>
        <dbReference type="ARBA" id="ARBA00022692"/>
    </source>
</evidence>
<feature type="transmembrane region" description="Helical" evidence="5">
    <location>
        <begin position="251"/>
        <end position="273"/>
    </location>
</feature>
<reference evidence="7 8" key="1">
    <citation type="journal article" date="2010" name="Stand. Genomic Sci.">
        <title>Complete genome sequence of Methanoplanus petrolearius type strain (SEBR 4847).</title>
        <authorList>
            <person name="Brambilla E."/>
            <person name="Djao O.D."/>
            <person name="Daligault H."/>
            <person name="Lapidus A."/>
            <person name="Lucas S."/>
            <person name="Hammon N."/>
            <person name="Nolan M."/>
            <person name="Tice H."/>
            <person name="Cheng J.F."/>
            <person name="Han C."/>
            <person name="Tapia R."/>
            <person name="Goodwin L."/>
            <person name="Pitluck S."/>
            <person name="Liolios K."/>
            <person name="Ivanova N."/>
            <person name="Mavromatis K."/>
            <person name="Mikhailova N."/>
            <person name="Pati A."/>
            <person name="Chen A."/>
            <person name="Palaniappan K."/>
            <person name="Land M."/>
            <person name="Hauser L."/>
            <person name="Chang Y.J."/>
            <person name="Jeffries C.D."/>
            <person name="Rohde M."/>
            <person name="Spring S."/>
            <person name="Sikorski J."/>
            <person name="Goker M."/>
            <person name="Woyke T."/>
            <person name="Bristow J."/>
            <person name="Eisen J.A."/>
            <person name="Markowitz V."/>
            <person name="Hugenholtz P."/>
            <person name="Kyrpides N.C."/>
            <person name="Klenk H.P."/>
        </authorList>
    </citation>
    <scope>NUCLEOTIDE SEQUENCE [LARGE SCALE GENOMIC DNA]</scope>
    <source>
        <strain evidence="8">DSM 11571 / OCM 486 / SEBR 4847</strain>
    </source>
</reference>
<dbReference type="EMBL" id="CP002117">
    <property type="protein sequence ID" value="ADN35901.1"/>
    <property type="molecule type" value="Genomic_DNA"/>
</dbReference>
<dbReference type="GO" id="GO:0016020">
    <property type="term" value="C:membrane"/>
    <property type="evidence" value="ECO:0007669"/>
    <property type="project" value="UniProtKB-SubCell"/>
</dbReference>
<evidence type="ECO:0000313" key="8">
    <source>
        <dbReference type="Proteomes" id="UP000006565"/>
    </source>
</evidence>
<dbReference type="InterPro" id="IPR036259">
    <property type="entry name" value="MFS_trans_sf"/>
</dbReference>
<dbReference type="Proteomes" id="UP000006565">
    <property type="component" value="Chromosome"/>
</dbReference>
<keyword evidence="2 5" id="KW-0812">Transmembrane</keyword>
<dbReference type="SUPFAM" id="SSF103473">
    <property type="entry name" value="MFS general substrate transporter"/>
    <property type="match status" value="1"/>
</dbReference>
<dbReference type="HOGENOM" id="CLU_001265_10_14_2"/>
<evidence type="ECO:0000259" key="6">
    <source>
        <dbReference type="PROSITE" id="PS50850"/>
    </source>
</evidence>
<organism evidence="7 8">
    <name type="scientific">Methanolacinia petrolearia (strain DSM 11571 / OCM 486 / SEBR 4847)</name>
    <name type="common">Methanoplanus petrolearius</name>
    <dbReference type="NCBI Taxonomy" id="679926"/>
    <lineage>
        <taxon>Archaea</taxon>
        <taxon>Methanobacteriati</taxon>
        <taxon>Methanobacteriota</taxon>
        <taxon>Stenosarchaea group</taxon>
        <taxon>Methanomicrobia</taxon>
        <taxon>Methanomicrobiales</taxon>
        <taxon>Methanomicrobiaceae</taxon>
        <taxon>Methanolacinia</taxon>
    </lineage>
</organism>
<feature type="transmembrane region" description="Helical" evidence="5">
    <location>
        <begin position="173"/>
        <end position="192"/>
    </location>
</feature>
<sequence>MSSTSSLPGRRMVYFLFMLGFFAIFSTTISKNPVLPLFSQALGAGDAVIGLIAAVSPLAGILFSFPVGVISDHLGRRRLLIISGLVFLSAPLLYLIIYDPLWLIPIRFFHGTATAILGPVVSAIIAERFPANKGEMLGQYSSATLIGRTLAPVVGGFVISLFVMYPGLIPYRIVYIVAALAALPVLILTLMYKEEKHVPLAFVPFSSFRSSFITFFSERKLRATAFVDMATYFAFGSFETFFPLVLLSQGIGAYLIGALFAVQTLVIAATKPFFGRIADRIDKRIQIVTGLLFLGVSTAAIPFASSFAVFLLVSSIVGLGISLSTVATSAYIADLAQEGQMGASMGALSSIMDIGHSAGPVVTGVIVAGSGYVAGFFSSLLVAVTVCVFFIISVRDRKVNRN</sequence>
<evidence type="ECO:0000256" key="3">
    <source>
        <dbReference type="ARBA" id="ARBA00022989"/>
    </source>
</evidence>
<dbReference type="PANTHER" id="PTHR23518">
    <property type="entry name" value="C-METHYLTRANSFERASE"/>
    <property type="match status" value="1"/>
</dbReference>
<proteinExistence type="predicted"/>
<dbReference type="Pfam" id="PF07690">
    <property type="entry name" value="MFS_1"/>
    <property type="match status" value="1"/>
</dbReference>
<protein>
    <submittedName>
        <fullName evidence="7">Major facilitator superfamily MFS_1</fullName>
    </submittedName>
</protein>
<dbReference type="InterPro" id="IPR020846">
    <property type="entry name" value="MFS_dom"/>
</dbReference>
<feature type="transmembrane region" description="Helical" evidence="5">
    <location>
        <begin position="104"/>
        <end position="125"/>
    </location>
</feature>
<dbReference type="PROSITE" id="PS00216">
    <property type="entry name" value="SUGAR_TRANSPORT_1"/>
    <property type="match status" value="1"/>
</dbReference>
<dbReference type="AlphaFoldDB" id="E1RD01"/>
<dbReference type="PANTHER" id="PTHR23518:SF2">
    <property type="entry name" value="MAJOR FACILITATOR SUPERFAMILY TRANSPORTER"/>
    <property type="match status" value="1"/>
</dbReference>
<feature type="domain" description="Major facilitator superfamily (MFS) profile" evidence="6">
    <location>
        <begin position="12"/>
        <end position="396"/>
    </location>
</feature>
<feature type="transmembrane region" description="Helical" evidence="5">
    <location>
        <begin position="345"/>
        <end position="366"/>
    </location>
</feature>
<feature type="transmembrane region" description="Helical" evidence="5">
    <location>
        <begin position="79"/>
        <end position="98"/>
    </location>
</feature>
<evidence type="ECO:0000256" key="5">
    <source>
        <dbReference type="SAM" id="Phobius"/>
    </source>
</evidence>
<accession>E1RD01</accession>
<keyword evidence="8" id="KW-1185">Reference proteome</keyword>
<dbReference type="OrthoDB" id="117970at2157"/>
<name>E1RD01_METP4</name>
<dbReference type="PROSITE" id="PS50850">
    <property type="entry name" value="MFS"/>
    <property type="match status" value="1"/>
</dbReference>
<feature type="transmembrane region" description="Helical" evidence="5">
    <location>
        <begin position="285"/>
        <end position="304"/>
    </location>
</feature>
<dbReference type="RefSeq" id="WP_013329079.1">
    <property type="nucleotide sequence ID" value="NC_014507.1"/>
</dbReference>
<dbReference type="GeneID" id="9743600"/>
<feature type="transmembrane region" description="Helical" evidence="5">
    <location>
        <begin position="12"/>
        <end position="29"/>
    </location>
</feature>